<proteinExistence type="predicted"/>
<name>A0A9W9HEX6_9EURO</name>
<protein>
    <submittedName>
        <fullName evidence="2">Reverse transcriptase</fullName>
    </submittedName>
</protein>
<dbReference type="OrthoDB" id="5549573at2759"/>
<dbReference type="Gene3D" id="3.60.10.10">
    <property type="entry name" value="Endonuclease/exonuclease/phosphatase"/>
    <property type="match status" value="1"/>
</dbReference>
<dbReference type="RefSeq" id="XP_056526116.1">
    <property type="nucleotide sequence ID" value="XM_056660950.1"/>
</dbReference>
<feature type="domain" description="Endonuclease/exonuclease/phosphatase" evidence="1">
    <location>
        <begin position="29"/>
        <end position="102"/>
    </location>
</feature>
<sequence length="112" mass="12485">MLIKAETGQISSSTTYSSMTLGHSRNELSKCPHGEHIILGIMTAHHPRWGGLRNRADRETKQLLEIVNKWGLKLATQQGTWSRSDQSSAIDLTFITSNLVNRLIICERAGRG</sequence>
<evidence type="ECO:0000313" key="2">
    <source>
        <dbReference type="EMBL" id="KAJ5145642.1"/>
    </source>
</evidence>
<dbReference type="GO" id="GO:0003964">
    <property type="term" value="F:RNA-directed DNA polymerase activity"/>
    <property type="evidence" value="ECO:0007669"/>
    <property type="project" value="UniProtKB-KW"/>
</dbReference>
<gene>
    <name evidence="2" type="ORF">N7515_000206</name>
</gene>
<keyword evidence="2" id="KW-0548">Nucleotidyltransferase</keyword>
<dbReference type="Proteomes" id="UP001149079">
    <property type="component" value="Unassembled WGS sequence"/>
</dbReference>
<keyword evidence="2" id="KW-0695">RNA-directed DNA polymerase</keyword>
<evidence type="ECO:0000259" key="1">
    <source>
        <dbReference type="Pfam" id="PF14529"/>
    </source>
</evidence>
<dbReference type="InterPro" id="IPR036691">
    <property type="entry name" value="Endo/exonu/phosph_ase_sf"/>
</dbReference>
<keyword evidence="3" id="KW-1185">Reference proteome</keyword>
<reference evidence="2" key="2">
    <citation type="journal article" date="2023" name="IMA Fungus">
        <title>Comparative genomic study of the Penicillium genus elucidates a diverse pangenome and 15 lateral gene transfer events.</title>
        <authorList>
            <person name="Petersen C."/>
            <person name="Sorensen T."/>
            <person name="Nielsen M.R."/>
            <person name="Sondergaard T.E."/>
            <person name="Sorensen J.L."/>
            <person name="Fitzpatrick D.A."/>
            <person name="Frisvad J.C."/>
            <person name="Nielsen K.L."/>
        </authorList>
    </citation>
    <scope>NUCLEOTIDE SEQUENCE</scope>
    <source>
        <strain evidence="2">IBT 22155</strain>
    </source>
</reference>
<dbReference type="InterPro" id="IPR005135">
    <property type="entry name" value="Endo/exonuclease/phosphatase"/>
</dbReference>
<dbReference type="Pfam" id="PF14529">
    <property type="entry name" value="Exo_endo_phos_2"/>
    <property type="match status" value="1"/>
</dbReference>
<dbReference type="EMBL" id="JAPQKL010000001">
    <property type="protein sequence ID" value="KAJ5145642.1"/>
    <property type="molecule type" value="Genomic_DNA"/>
</dbReference>
<organism evidence="2 3">
    <name type="scientific">Penicillium bovifimosum</name>
    <dbReference type="NCBI Taxonomy" id="126998"/>
    <lineage>
        <taxon>Eukaryota</taxon>
        <taxon>Fungi</taxon>
        <taxon>Dikarya</taxon>
        <taxon>Ascomycota</taxon>
        <taxon>Pezizomycotina</taxon>
        <taxon>Eurotiomycetes</taxon>
        <taxon>Eurotiomycetidae</taxon>
        <taxon>Eurotiales</taxon>
        <taxon>Aspergillaceae</taxon>
        <taxon>Penicillium</taxon>
    </lineage>
</organism>
<keyword evidence="2" id="KW-0808">Transferase</keyword>
<evidence type="ECO:0000313" key="3">
    <source>
        <dbReference type="Proteomes" id="UP001149079"/>
    </source>
</evidence>
<comment type="caution">
    <text evidence="2">The sequence shown here is derived from an EMBL/GenBank/DDBJ whole genome shotgun (WGS) entry which is preliminary data.</text>
</comment>
<dbReference type="GeneID" id="81400120"/>
<dbReference type="AlphaFoldDB" id="A0A9W9HEX6"/>
<dbReference type="SUPFAM" id="SSF56219">
    <property type="entry name" value="DNase I-like"/>
    <property type="match status" value="1"/>
</dbReference>
<accession>A0A9W9HEX6</accession>
<reference evidence="2" key="1">
    <citation type="submission" date="2022-11" db="EMBL/GenBank/DDBJ databases">
        <authorList>
            <person name="Petersen C."/>
        </authorList>
    </citation>
    <scope>NUCLEOTIDE SEQUENCE</scope>
    <source>
        <strain evidence="2">IBT 22155</strain>
    </source>
</reference>